<dbReference type="STRING" id="1891926.Fuma_06596"/>
<evidence type="ECO:0000256" key="3">
    <source>
        <dbReference type="ARBA" id="ARBA00022989"/>
    </source>
</evidence>
<dbReference type="InterPro" id="IPR002293">
    <property type="entry name" value="AA/rel_permease1"/>
</dbReference>
<evidence type="ECO:0000256" key="2">
    <source>
        <dbReference type="ARBA" id="ARBA00022692"/>
    </source>
</evidence>
<dbReference type="Proteomes" id="UP000187735">
    <property type="component" value="Chromosome"/>
</dbReference>
<dbReference type="GO" id="GO:0016020">
    <property type="term" value="C:membrane"/>
    <property type="evidence" value="ECO:0007669"/>
    <property type="project" value="UniProtKB-SubCell"/>
</dbReference>
<sequence length="474" mass="49349">MSNPDHTSDPAPGSRDENSRPATTYGLPSLTLLVIASMVGAGVFTTSGFTLGAVGSPGRVMLCWIIGGVIAMCGAIGYGRLAQLLPQSGGEYLFLSRHVHPFAGFLAGWVSLTAGFSGAIAAAAVAFEKYAVPDNLRPEWLPDDGVAICLVLLCAVAHGLHASTGRHFQNAVVVVKLAALIAFLTVAALKLPGHAWQPSVEQPSPEFGMDLVTAIATSVVWISLSFAGFNAAIYVASESPKAKTIVPLALLLGTFLVTVLYLLLNAAFVTAAPLPDLVWKEDIAAVAAAAIGGSKLEVLVRFAVALGLLSSVSSMIMTGPRVYSQMADDGVFPQMLSARRSGIPKSIALQALVAVCLILLQRLFIQYGLLTSTLLGLLIYLSTTLSLTSACCVATLFLPAVRRRDTRRSAAKEFASALYVVATLSAILLLVLNHEADGRPVGLWHIAGAAATLASGTIAWCAFGKQAADGPNPA</sequence>
<dbReference type="RefSeq" id="WP_077027883.1">
    <property type="nucleotide sequence ID" value="NZ_CP017641.1"/>
</dbReference>
<keyword evidence="4 6" id="KW-0472">Membrane</keyword>
<dbReference type="OrthoDB" id="9809628at2"/>
<keyword evidence="2 6" id="KW-0812">Transmembrane</keyword>
<dbReference type="EMBL" id="CP017641">
    <property type="protein sequence ID" value="APZ96922.1"/>
    <property type="molecule type" value="Genomic_DNA"/>
</dbReference>
<feature type="transmembrane region" description="Helical" evidence="6">
    <location>
        <begin position="211"/>
        <end position="236"/>
    </location>
</feature>
<feature type="transmembrane region" description="Helical" evidence="6">
    <location>
        <begin position="59"/>
        <end position="81"/>
    </location>
</feature>
<protein>
    <submittedName>
        <fullName evidence="7">Serine/threonine exchanger SteT</fullName>
    </submittedName>
</protein>
<keyword evidence="8" id="KW-1185">Reference proteome</keyword>
<feature type="transmembrane region" description="Helical" evidence="6">
    <location>
        <begin position="444"/>
        <end position="463"/>
    </location>
</feature>
<dbReference type="InterPro" id="IPR050598">
    <property type="entry name" value="AminoAcid_Transporter"/>
</dbReference>
<accession>A0A1P8WS80</accession>
<evidence type="ECO:0000256" key="4">
    <source>
        <dbReference type="ARBA" id="ARBA00023136"/>
    </source>
</evidence>
<feature type="transmembrane region" description="Helical" evidence="6">
    <location>
        <begin position="347"/>
        <end position="365"/>
    </location>
</feature>
<feature type="region of interest" description="Disordered" evidence="5">
    <location>
        <begin position="1"/>
        <end position="21"/>
    </location>
</feature>
<proteinExistence type="predicted"/>
<dbReference type="KEGG" id="fmr:Fuma_06596"/>
<evidence type="ECO:0000256" key="1">
    <source>
        <dbReference type="ARBA" id="ARBA00004141"/>
    </source>
</evidence>
<reference evidence="7 8" key="1">
    <citation type="journal article" date="2016" name="Front. Microbiol.">
        <title>Fuerstia marisgermanicae gen. nov., sp. nov., an Unusual Member of the Phylum Planctomycetes from the German Wadden Sea.</title>
        <authorList>
            <person name="Kohn T."/>
            <person name="Heuer A."/>
            <person name="Jogler M."/>
            <person name="Vollmers J."/>
            <person name="Boedeker C."/>
            <person name="Bunk B."/>
            <person name="Rast P."/>
            <person name="Borchert D."/>
            <person name="Glockner I."/>
            <person name="Freese H.M."/>
            <person name="Klenk H.P."/>
            <person name="Overmann J."/>
            <person name="Kaster A.K."/>
            <person name="Rohde M."/>
            <person name="Wiegand S."/>
            <person name="Jogler C."/>
        </authorList>
    </citation>
    <scope>NUCLEOTIDE SEQUENCE [LARGE SCALE GENOMIC DNA]</scope>
    <source>
        <strain evidence="7 8">NH11</strain>
    </source>
</reference>
<evidence type="ECO:0000313" key="7">
    <source>
        <dbReference type="EMBL" id="APZ96922.1"/>
    </source>
</evidence>
<gene>
    <name evidence="7" type="primary">steT</name>
    <name evidence="7" type="ORF">Fuma_06596</name>
</gene>
<feature type="transmembrane region" description="Helical" evidence="6">
    <location>
        <begin position="248"/>
        <end position="272"/>
    </location>
</feature>
<organism evidence="7 8">
    <name type="scientific">Fuerstiella marisgermanici</name>
    <dbReference type="NCBI Taxonomy" id="1891926"/>
    <lineage>
        <taxon>Bacteria</taxon>
        <taxon>Pseudomonadati</taxon>
        <taxon>Planctomycetota</taxon>
        <taxon>Planctomycetia</taxon>
        <taxon>Planctomycetales</taxon>
        <taxon>Planctomycetaceae</taxon>
        <taxon>Fuerstiella</taxon>
    </lineage>
</organism>
<dbReference type="PANTHER" id="PTHR11785">
    <property type="entry name" value="AMINO ACID TRANSPORTER"/>
    <property type="match status" value="1"/>
</dbReference>
<dbReference type="GO" id="GO:0015179">
    <property type="term" value="F:L-amino acid transmembrane transporter activity"/>
    <property type="evidence" value="ECO:0007669"/>
    <property type="project" value="TreeGrafter"/>
</dbReference>
<feature type="transmembrane region" description="Helical" evidence="6">
    <location>
        <begin position="171"/>
        <end position="191"/>
    </location>
</feature>
<comment type="subcellular location">
    <subcellularLocation>
        <location evidence="1">Membrane</location>
        <topology evidence="1">Multi-pass membrane protein</topology>
    </subcellularLocation>
</comment>
<evidence type="ECO:0000256" key="5">
    <source>
        <dbReference type="SAM" id="MobiDB-lite"/>
    </source>
</evidence>
<dbReference type="AlphaFoldDB" id="A0A1P8WS80"/>
<dbReference type="Gene3D" id="1.20.1740.10">
    <property type="entry name" value="Amino acid/polyamine transporter I"/>
    <property type="match status" value="1"/>
</dbReference>
<feature type="transmembrane region" description="Helical" evidence="6">
    <location>
        <begin position="377"/>
        <end position="401"/>
    </location>
</feature>
<dbReference type="Pfam" id="PF13520">
    <property type="entry name" value="AA_permease_2"/>
    <property type="match status" value="1"/>
</dbReference>
<evidence type="ECO:0000256" key="6">
    <source>
        <dbReference type="SAM" id="Phobius"/>
    </source>
</evidence>
<name>A0A1P8WS80_9PLAN</name>
<evidence type="ECO:0000313" key="8">
    <source>
        <dbReference type="Proteomes" id="UP000187735"/>
    </source>
</evidence>
<dbReference type="PIRSF" id="PIRSF006060">
    <property type="entry name" value="AA_transporter"/>
    <property type="match status" value="1"/>
</dbReference>
<dbReference type="PANTHER" id="PTHR11785:SF512">
    <property type="entry name" value="SOBREMESA, ISOFORM B"/>
    <property type="match status" value="1"/>
</dbReference>
<feature type="transmembrane region" description="Helical" evidence="6">
    <location>
        <begin position="30"/>
        <end position="53"/>
    </location>
</feature>
<keyword evidence="3 6" id="KW-1133">Transmembrane helix</keyword>
<feature type="transmembrane region" description="Helical" evidence="6">
    <location>
        <begin position="413"/>
        <end position="432"/>
    </location>
</feature>
<feature type="transmembrane region" description="Helical" evidence="6">
    <location>
        <begin position="102"/>
        <end position="125"/>
    </location>
</feature>